<gene>
    <name evidence="1" type="primary">WBGene00273849</name>
</gene>
<dbReference type="EnsemblMetazoa" id="PPA35480.1">
    <property type="protein sequence ID" value="PPA35480.1"/>
    <property type="gene ID" value="WBGene00273849"/>
</dbReference>
<accession>A0A2A6B7C9</accession>
<sequence>MENRRHEERPELMAINAGCILLIIGFSAYLLSILKYCLLENRRELSSIFRRCSHIGTYRVYFLECGMLNDIEKVMGNVPVKHLIIYGSMFSSDNSVRKTIIKMVRAHNVHFCINTLILVQRKITKVAERLDIYEYAANSERIFGNTRSFWEKQVRDMNDDSFSVQLMNGESGDYSLRFRIFSTNNLAH</sequence>
<dbReference type="Proteomes" id="UP000005239">
    <property type="component" value="Unassembled WGS sequence"/>
</dbReference>
<keyword evidence="2" id="KW-1185">Reference proteome</keyword>
<name>A0A2A6B7C9_PRIPA</name>
<protein>
    <submittedName>
        <fullName evidence="1">Uncharacterized protein</fullName>
    </submittedName>
</protein>
<evidence type="ECO:0000313" key="1">
    <source>
        <dbReference type="EnsemblMetazoa" id="PPA35480.1"/>
    </source>
</evidence>
<reference evidence="2" key="1">
    <citation type="journal article" date="2008" name="Nat. Genet.">
        <title>The Pristionchus pacificus genome provides a unique perspective on nematode lifestyle and parasitism.</title>
        <authorList>
            <person name="Dieterich C."/>
            <person name="Clifton S.W."/>
            <person name="Schuster L.N."/>
            <person name="Chinwalla A."/>
            <person name="Delehaunty K."/>
            <person name="Dinkelacker I."/>
            <person name="Fulton L."/>
            <person name="Fulton R."/>
            <person name="Godfrey J."/>
            <person name="Minx P."/>
            <person name="Mitreva M."/>
            <person name="Roeseler W."/>
            <person name="Tian H."/>
            <person name="Witte H."/>
            <person name="Yang S.P."/>
            <person name="Wilson R.K."/>
            <person name="Sommer R.J."/>
        </authorList>
    </citation>
    <scope>NUCLEOTIDE SEQUENCE [LARGE SCALE GENOMIC DNA]</scope>
    <source>
        <strain evidence="2">PS312</strain>
    </source>
</reference>
<proteinExistence type="predicted"/>
<dbReference type="AlphaFoldDB" id="A0A2A6B7C9"/>
<organism evidence="1 2">
    <name type="scientific">Pristionchus pacificus</name>
    <name type="common">Parasitic nematode worm</name>
    <dbReference type="NCBI Taxonomy" id="54126"/>
    <lineage>
        <taxon>Eukaryota</taxon>
        <taxon>Metazoa</taxon>
        <taxon>Ecdysozoa</taxon>
        <taxon>Nematoda</taxon>
        <taxon>Chromadorea</taxon>
        <taxon>Rhabditida</taxon>
        <taxon>Rhabditina</taxon>
        <taxon>Diplogasteromorpha</taxon>
        <taxon>Diplogasteroidea</taxon>
        <taxon>Neodiplogasteridae</taxon>
        <taxon>Pristionchus</taxon>
    </lineage>
</organism>
<accession>A0A8R1YSY6</accession>
<evidence type="ECO:0000313" key="2">
    <source>
        <dbReference type="Proteomes" id="UP000005239"/>
    </source>
</evidence>
<reference evidence="1" key="2">
    <citation type="submission" date="2022-06" db="UniProtKB">
        <authorList>
            <consortium name="EnsemblMetazoa"/>
        </authorList>
    </citation>
    <scope>IDENTIFICATION</scope>
    <source>
        <strain evidence="1">PS312</strain>
    </source>
</reference>